<gene>
    <name evidence="2" type="ORF">ACFQNG_17960</name>
</gene>
<feature type="domain" description="DUF6630" evidence="1">
    <location>
        <begin position="8"/>
        <end position="162"/>
    </location>
</feature>
<reference evidence="3" key="1">
    <citation type="journal article" date="2019" name="Int. J. Syst. Evol. Microbiol.">
        <title>The Global Catalogue of Microorganisms (GCM) 10K type strain sequencing project: providing services to taxonomists for standard genome sequencing and annotation.</title>
        <authorList>
            <consortium name="The Broad Institute Genomics Platform"/>
            <consortium name="The Broad Institute Genome Sequencing Center for Infectious Disease"/>
            <person name="Wu L."/>
            <person name="Ma J."/>
        </authorList>
    </citation>
    <scope>NUCLEOTIDE SEQUENCE [LARGE SCALE GENOMIC DNA]</scope>
    <source>
        <strain evidence="3">CGMCC 1.12942</strain>
    </source>
</reference>
<dbReference type="Pfam" id="PF20335">
    <property type="entry name" value="DUF6630"/>
    <property type="match status" value="1"/>
</dbReference>
<sequence length="198" mass="22872">MKYQTESLLTLCHQLLPEDPTLIAEVEWSIHSPISYLYHHPMQTLWGRRLKLHKPLSNLPWFALLHGLKQRKLIFHFHQPQAQKRMAWVIKEGRFNGSYAYQHEQWDSEKDLFIQLASHYLQSFDYVLCEFSPSPDGITMGIIPEEVAEDCIALAHDSGYGTITLHSAIDSPPVHMVAGFSHIPSLPLYQHFASLWKA</sequence>
<organism evidence="2 3">
    <name type="scientific">Laceyella putida</name>
    <dbReference type="NCBI Taxonomy" id="110101"/>
    <lineage>
        <taxon>Bacteria</taxon>
        <taxon>Bacillati</taxon>
        <taxon>Bacillota</taxon>
        <taxon>Bacilli</taxon>
        <taxon>Bacillales</taxon>
        <taxon>Thermoactinomycetaceae</taxon>
        <taxon>Laceyella</taxon>
    </lineage>
</organism>
<name>A0ABW2RPG9_9BACL</name>
<evidence type="ECO:0000259" key="1">
    <source>
        <dbReference type="Pfam" id="PF20335"/>
    </source>
</evidence>
<comment type="caution">
    <text evidence="2">The sequence shown here is derived from an EMBL/GenBank/DDBJ whole genome shotgun (WGS) entry which is preliminary data.</text>
</comment>
<keyword evidence="3" id="KW-1185">Reference proteome</keyword>
<dbReference type="InterPro" id="IPR046582">
    <property type="entry name" value="DUF6630"/>
</dbReference>
<evidence type="ECO:0000313" key="3">
    <source>
        <dbReference type="Proteomes" id="UP001596500"/>
    </source>
</evidence>
<dbReference type="RefSeq" id="WP_379867185.1">
    <property type="nucleotide sequence ID" value="NZ_JBHTBW010000065.1"/>
</dbReference>
<protein>
    <recommendedName>
        <fullName evidence="1">DUF6630 domain-containing protein</fullName>
    </recommendedName>
</protein>
<proteinExistence type="predicted"/>
<evidence type="ECO:0000313" key="2">
    <source>
        <dbReference type="EMBL" id="MFC7442957.1"/>
    </source>
</evidence>
<dbReference type="EMBL" id="JBHTBW010000065">
    <property type="protein sequence ID" value="MFC7442957.1"/>
    <property type="molecule type" value="Genomic_DNA"/>
</dbReference>
<dbReference type="Proteomes" id="UP001596500">
    <property type="component" value="Unassembled WGS sequence"/>
</dbReference>
<accession>A0ABW2RPG9</accession>